<protein>
    <submittedName>
        <fullName evidence="2">Dihydrofolate reductase</fullName>
    </submittedName>
</protein>
<dbReference type="InterPro" id="IPR024072">
    <property type="entry name" value="DHFR-like_dom_sf"/>
</dbReference>
<evidence type="ECO:0000313" key="3">
    <source>
        <dbReference type="Proteomes" id="UP000199546"/>
    </source>
</evidence>
<dbReference type="InterPro" id="IPR050765">
    <property type="entry name" value="Riboflavin_Biosynth_HTPR"/>
</dbReference>
<evidence type="ECO:0000259" key="1">
    <source>
        <dbReference type="Pfam" id="PF01872"/>
    </source>
</evidence>
<dbReference type="AlphaFoldDB" id="A0A1I7BX30"/>
<dbReference type="RefSeq" id="WP_093581902.1">
    <property type="nucleotide sequence ID" value="NZ_FPBA01000016.1"/>
</dbReference>
<dbReference type="PANTHER" id="PTHR38011">
    <property type="entry name" value="DIHYDROFOLATE REDUCTASE FAMILY PROTEIN (AFU_ORTHOLOGUE AFUA_8G06820)"/>
    <property type="match status" value="1"/>
</dbReference>
<organism evidence="2 3">
    <name type="scientific">Geodermatophilus amargosae</name>
    <dbReference type="NCBI Taxonomy" id="1296565"/>
    <lineage>
        <taxon>Bacteria</taxon>
        <taxon>Bacillati</taxon>
        <taxon>Actinomycetota</taxon>
        <taxon>Actinomycetes</taxon>
        <taxon>Geodermatophilales</taxon>
        <taxon>Geodermatophilaceae</taxon>
        <taxon>Geodermatophilus</taxon>
    </lineage>
</organism>
<evidence type="ECO:0000313" key="2">
    <source>
        <dbReference type="EMBL" id="SFT91742.1"/>
    </source>
</evidence>
<name>A0A1I7BX30_9ACTN</name>
<dbReference type="Proteomes" id="UP000199546">
    <property type="component" value="Unassembled WGS sequence"/>
</dbReference>
<dbReference type="InterPro" id="IPR002734">
    <property type="entry name" value="RibDG_C"/>
</dbReference>
<dbReference type="OrthoDB" id="7342392at2"/>
<sequence length="211" mass="22304">MRPLTVTTFLTLDGVAQAPGGPQEDPSGGFPYGGWLVPFADEAFGQQMDAWFGGAEDFLLGRTTYEIFAAHWPHVDATGDPVAQALQTKTKHVASRTLSSLEWSSARLLGGEVPAAVRELKAADGGELQVHGSIGLAQTLLAEDLVDELRTIVSPVVLGRGKRLFEGGAAPRTWELVSSVQTSTGAVMTAHRRAGEVQTGSYALEDADSTV</sequence>
<dbReference type="EMBL" id="FPBA01000016">
    <property type="protein sequence ID" value="SFT91742.1"/>
    <property type="molecule type" value="Genomic_DNA"/>
</dbReference>
<proteinExistence type="predicted"/>
<dbReference type="Pfam" id="PF01872">
    <property type="entry name" value="RibD_C"/>
    <property type="match status" value="1"/>
</dbReference>
<dbReference type="STRING" id="1296565.SAMN05660657_03885"/>
<dbReference type="SUPFAM" id="SSF53597">
    <property type="entry name" value="Dihydrofolate reductase-like"/>
    <property type="match status" value="1"/>
</dbReference>
<dbReference type="Gene3D" id="3.40.430.10">
    <property type="entry name" value="Dihydrofolate Reductase, subunit A"/>
    <property type="match status" value="1"/>
</dbReference>
<accession>A0A1I7BX30</accession>
<keyword evidence="3" id="KW-1185">Reference proteome</keyword>
<reference evidence="3" key="1">
    <citation type="submission" date="2016-10" db="EMBL/GenBank/DDBJ databases">
        <authorList>
            <person name="Varghese N."/>
            <person name="Submissions S."/>
        </authorList>
    </citation>
    <scope>NUCLEOTIDE SEQUENCE [LARGE SCALE GENOMIC DNA]</scope>
    <source>
        <strain evidence="3">DSM 46136</strain>
    </source>
</reference>
<dbReference type="GO" id="GO:0009231">
    <property type="term" value="P:riboflavin biosynthetic process"/>
    <property type="evidence" value="ECO:0007669"/>
    <property type="project" value="InterPro"/>
</dbReference>
<dbReference type="GO" id="GO:0008703">
    <property type="term" value="F:5-amino-6-(5-phosphoribosylamino)uracil reductase activity"/>
    <property type="evidence" value="ECO:0007669"/>
    <property type="project" value="InterPro"/>
</dbReference>
<feature type="domain" description="Bacterial bifunctional deaminase-reductase C-terminal" evidence="1">
    <location>
        <begin position="4"/>
        <end position="187"/>
    </location>
</feature>
<gene>
    <name evidence="2" type="ORF">SAMN05660657_03885</name>
</gene>
<dbReference type="PANTHER" id="PTHR38011:SF2">
    <property type="entry name" value="BIFUNCTIONAL DEAMINASE-REDUCTASE DOMAIN PROTEIN"/>
    <property type="match status" value="1"/>
</dbReference>